<keyword evidence="3" id="KW-1185">Reference proteome</keyword>
<dbReference type="InterPro" id="IPR011990">
    <property type="entry name" value="TPR-like_helical_dom_sf"/>
</dbReference>
<dbReference type="PANTHER" id="PTHR21393">
    <property type="entry name" value="MITOCHONDRIAL 28S RIBOSOMAL PROTEIN S27"/>
    <property type="match status" value="1"/>
</dbReference>
<evidence type="ECO:0000313" key="3">
    <source>
        <dbReference type="Proteomes" id="UP000829291"/>
    </source>
</evidence>
<dbReference type="PANTHER" id="PTHR21393:SF0">
    <property type="entry name" value="SMALL RIBOSOMAL SUBUNIT PROTEIN MS27"/>
    <property type="match status" value="1"/>
</dbReference>
<gene>
    <name evidence="4" type="primary">LOC107218700</name>
</gene>
<accession>A0A6J0BB35</accession>
<dbReference type="AlphaFoldDB" id="A0A6J0BB35"/>
<dbReference type="GeneID" id="107218700"/>
<evidence type="ECO:0000256" key="2">
    <source>
        <dbReference type="SAM" id="MobiDB-lite"/>
    </source>
</evidence>
<feature type="region of interest" description="Disordered" evidence="2">
    <location>
        <begin position="412"/>
        <end position="448"/>
    </location>
</feature>
<evidence type="ECO:0000256" key="1">
    <source>
        <dbReference type="ARBA" id="ARBA00004173"/>
    </source>
</evidence>
<keyword evidence="4" id="KW-0689">Ribosomal protein</keyword>
<name>A0A6J0BB35_NEOLC</name>
<reference evidence="4" key="1">
    <citation type="submission" date="2025-08" db="UniProtKB">
        <authorList>
            <consortium name="RefSeq"/>
        </authorList>
    </citation>
    <scope>IDENTIFICATION</scope>
    <source>
        <tissue evidence="4">Thorax and Abdomen</tissue>
    </source>
</reference>
<comment type="subcellular location">
    <subcellularLocation>
        <location evidence="1">Mitochondrion</location>
    </subcellularLocation>
</comment>
<dbReference type="Pfam" id="PF10037">
    <property type="entry name" value="MRP-S27"/>
    <property type="match status" value="1"/>
</dbReference>
<dbReference type="InterPro" id="IPR034913">
    <property type="entry name" value="mS27/PTCD2"/>
</dbReference>
<sequence length="448" mass="51939">MWKTVRICERLAVQLKNVSNCKRTFLSDAYRCDEAWNKRLASPLLEKVDLEKFYILLSQKYSRETKANAVDIDIFANAISGDGEEIDELIDLLYKLRRTSETSLMLDSTHYAVVRSFIKANRIDGLLNVLHDRVNYGVFPDHCALNILIDSLVKSKDYTSAARAAVLLMLQEDFENEISNALVVYACHMYLKNPGDTWKEPEPVVDTSKEVVKVRVRFLRNPYFDDHFDLQKPAHLVGKTLSMYGKHMGDSIGRTYQLIGLTFYGKYDAATSLVREWTQNDTKQVLYRDGLELVKNELAKIAESEITDQIKALNEELKMLEAADLVNESLEAAMEKRVKDAVSQFEEKDIASQLENFPKWENQRQSVIDQQLAELDRKQRLENVAKIKKDLEERERVLTFFENEEKIDLIIESRENEEENKPTEIKQQNAKDEDYIPPEVHSRARQTR</sequence>
<feature type="compositionally biased region" description="Basic and acidic residues" evidence="2">
    <location>
        <begin position="412"/>
        <end position="434"/>
    </location>
</feature>
<dbReference type="OrthoDB" id="19830at2759"/>
<keyword evidence="4" id="KW-0687">Ribonucleoprotein</keyword>
<dbReference type="InParanoid" id="A0A6J0BB35"/>
<proteinExistence type="predicted"/>
<protein>
    <submittedName>
        <fullName evidence="4">28S ribosomal protein S27, mitochondrial</fullName>
    </submittedName>
</protein>
<dbReference type="KEGG" id="nlo:107218700"/>
<evidence type="ECO:0000313" key="4">
    <source>
        <dbReference type="RefSeq" id="XP_015512149.2"/>
    </source>
</evidence>
<dbReference type="InterPro" id="IPR019266">
    <property type="entry name" value="Ribosomal_mS27"/>
</dbReference>
<dbReference type="Proteomes" id="UP000829291">
    <property type="component" value="Chromosome 6"/>
</dbReference>
<dbReference type="Gene3D" id="1.25.40.10">
    <property type="entry name" value="Tetratricopeptide repeat domain"/>
    <property type="match status" value="1"/>
</dbReference>
<dbReference type="FunCoup" id="A0A6J0BB35">
    <property type="interactions" value="510"/>
</dbReference>
<organism evidence="4">
    <name type="scientific">Neodiprion lecontei</name>
    <name type="common">Redheaded pine sawfly</name>
    <dbReference type="NCBI Taxonomy" id="441921"/>
    <lineage>
        <taxon>Eukaryota</taxon>
        <taxon>Metazoa</taxon>
        <taxon>Ecdysozoa</taxon>
        <taxon>Arthropoda</taxon>
        <taxon>Hexapoda</taxon>
        <taxon>Insecta</taxon>
        <taxon>Pterygota</taxon>
        <taxon>Neoptera</taxon>
        <taxon>Endopterygota</taxon>
        <taxon>Hymenoptera</taxon>
        <taxon>Tenthredinoidea</taxon>
        <taxon>Diprionidae</taxon>
        <taxon>Diprioninae</taxon>
        <taxon>Neodiprion</taxon>
    </lineage>
</organism>
<dbReference type="GO" id="GO:0005840">
    <property type="term" value="C:ribosome"/>
    <property type="evidence" value="ECO:0007669"/>
    <property type="project" value="UniProtKB-KW"/>
</dbReference>
<dbReference type="GO" id="GO:0005739">
    <property type="term" value="C:mitochondrion"/>
    <property type="evidence" value="ECO:0007669"/>
    <property type="project" value="UniProtKB-SubCell"/>
</dbReference>
<dbReference type="RefSeq" id="XP_015512149.2">
    <property type="nucleotide sequence ID" value="XM_015656663.2"/>
</dbReference>